<evidence type="ECO:0000256" key="1">
    <source>
        <dbReference type="SAM" id="MobiDB-lite"/>
    </source>
</evidence>
<feature type="region of interest" description="Disordered" evidence="1">
    <location>
        <begin position="1"/>
        <end position="21"/>
    </location>
</feature>
<evidence type="ECO:0000313" key="2">
    <source>
        <dbReference type="EMBL" id="CAD7588161.1"/>
    </source>
</evidence>
<dbReference type="InterPro" id="IPR000402">
    <property type="entry name" value="Na/K_ATPase_sub_beta"/>
</dbReference>
<proteinExistence type="predicted"/>
<reference evidence="2" key="1">
    <citation type="submission" date="2020-11" db="EMBL/GenBank/DDBJ databases">
        <authorList>
            <person name="Tran Van P."/>
        </authorList>
    </citation>
    <scope>NUCLEOTIDE SEQUENCE</scope>
</reference>
<protein>
    <submittedName>
        <fullName evidence="2">Uncharacterized protein</fullName>
    </submittedName>
</protein>
<dbReference type="GO" id="GO:0005890">
    <property type="term" value="C:sodium:potassium-exchanging ATPase complex"/>
    <property type="evidence" value="ECO:0007669"/>
    <property type="project" value="InterPro"/>
</dbReference>
<dbReference type="EMBL" id="OE839677">
    <property type="protein sequence ID" value="CAD7588161.1"/>
    <property type="molecule type" value="Genomic_DNA"/>
</dbReference>
<name>A0A7R9JST1_TIMGE</name>
<accession>A0A7R9JST1</accession>
<dbReference type="GO" id="GO:0006813">
    <property type="term" value="P:potassium ion transport"/>
    <property type="evidence" value="ECO:0007669"/>
    <property type="project" value="InterPro"/>
</dbReference>
<gene>
    <name evidence="2" type="ORF">TGEB3V08_LOCUS2263</name>
</gene>
<dbReference type="AlphaFoldDB" id="A0A7R9JST1"/>
<dbReference type="Pfam" id="PF00287">
    <property type="entry name" value="Na_K-ATPase"/>
    <property type="match status" value="1"/>
</dbReference>
<sequence>MDNSKNKTSYSPTSQTPYEKPAELTKWETFKHVLWDPETRQFLGRTAKSWELELPVTGKQDKMKVDTLAHAPFDADRLQILALIKRIACL</sequence>
<dbReference type="GO" id="GO:0006814">
    <property type="term" value="P:sodium ion transport"/>
    <property type="evidence" value="ECO:0007669"/>
    <property type="project" value="InterPro"/>
</dbReference>
<organism evidence="2">
    <name type="scientific">Timema genevievae</name>
    <name type="common">Walking stick</name>
    <dbReference type="NCBI Taxonomy" id="629358"/>
    <lineage>
        <taxon>Eukaryota</taxon>
        <taxon>Metazoa</taxon>
        <taxon>Ecdysozoa</taxon>
        <taxon>Arthropoda</taxon>
        <taxon>Hexapoda</taxon>
        <taxon>Insecta</taxon>
        <taxon>Pterygota</taxon>
        <taxon>Neoptera</taxon>
        <taxon>Polyneoptera</taxon>
        <taxon>Phasmatodea</taxon>
        <taxon>Timematodea</taxon>
        <taxon>Timematoidea</taxon>
        <taxon>Timematidae</taxon>
        <taxon>Timema</taxon>
    </lineage>
</organism>
<dbReference type="Gene3D" id="1.20.5.170">
    <property type="match status" value="1"/>
</dbReference>
<feature type="compositionally biased region" description="Polar residues" evidence="1">
    <location>
        <begin position="1"/>
        <end position="17"/>
    </location>
</feature>